<reference evidence="9 10" key="1">
    <citation type="submission" date="2017-01" db="EMBL/GenBank/DDBJ databases">
        <authorList>
            <person name="Mah S.A."/>
            <person name="Swanson W.J."/>
            <person name="Moy G.W."/>
            <person name="Vacquier V.D."/>
        </authorList>
    </citation>
    <scope>NUCLEOTIDE SEQUENCE [LARGE SCALE GENOMIC DNA]</scope>
    <source>
        <strain evidence="9 10">CPCC 203464</strain>
    </source>
</reference>
<dbReference type="Gene3D" id="3.10.450.50">
    <property type="match status" value="1"/>
</dbReference>
<dbReference type="Gene3D" id="1.10.1740.10">
    <property type="match status" value="1"/>
</dbReference>
<dbReference type="InterPro" id="IPR014284">
    <property type="entry name" value="RNA_pol_sigma-70_dom"/>
</dbReference>
<dbReference type="NCBIfam" id="TIGR02957">
    <property type="entry name" value="SigX4"/>
    <property type="match status" value="1"/>
</dbReference>
<evidence type="ECO:0000256" key="5">
    <source>
        <dbReference type="ARBA" id="ARBA00023125"/>
    </source>
</evidence>
<dbReference type="SUPFAM" id="SSF54427">
    <property type="entry name" value="NTF2-like"/>
    <property type="match status" value="1"/>
</dbReference>
<comment type="subunit">
    <text evidence="2">Interacts transiently with the RNA polymerase catalytic core formed by RpoA, RpoB, RpoC and RpoZ (2 alpha, 1 beta, 1 beta' and 1 omega subunit) to form the RNA polymerase holoenzyme that can initiate transcription.</text>
</comment>
<evidence type="ECO:0000256" key="1">
    <source>
        <dbReference type="ARBA" id="ARBA00010641"/>
    </source>
</evidence>
<dbReference type="GO" id="GO:0003677">
    <property type="term" value="F:DNA binding"/>
    <property type="evidence" value="ECO:0007669"/>
    <property type="project" value="UniProtKB-KW"/>
</dbReference>
<keyword evidence="4" id="KW-0731">Sigma factor</keyword>
<organism evidence="9 10">
    <name type="scientific">Williamsia sterculiae</name>
    <dbReference type="NCBI Taxonomy" id="1344003"/>
    <lineage>
        <taxon>Bacteria</taxon>
        <taxon>Bacillati</taxon>
        <taxon>Actinomycetota</taxon>
        <taxon>Actinomycetes</taxon>
        <taxon>Mycobacteriales</taxon>
        <taxon>Nocardiaceae</taxon>
        <taxon>Williamsia</taxon>
    </lineage>
</organism>
<gene>
    <name evidence="9" type="ORF">SAMN05445060_3263</name>
</gene>
<dbReference type="InterPro" id="IPR013324">
    <property type="entry name" value="RNA_pol_sigma_r3/r4-like"/>
</dbReference>
<evidence type="ECO:0000256" key="4">
    <source>
        <dbReference type="ARBA" id="ARBA00023082"/>
    </source>
</evidence>
<dbReference type="Pfam" id="PF08281">
    <property type="entry name" value="Sigma70_r4_2"/>
    <property type="match status" value="1"/>
</dbReference>
<sequence length="299" mass="31865">MAARGAVTDHAEVFTGLRPLLFTVAYEITGSATDADDILQDSYLRWAQVDLDDVENPKSYLAQVVTRQSLNVLRAAGRRREEYVGPWLPEPLLIDESDPADDLVLSESVSTAMMVLLESLVPDERAIFVLREVFGFPHDEIAVMVGKSPAAVRQAARRAREHVQSGRKRFVPAGSEVAAAASALIATAIGGDVQGVMDAIAPDVVLMSDGGGKVTAARRPIHGADKVARFLVGISAQAGEGMTITAASANGSPALVIRWEGVVGLVAVFDFLDGLVSGIYLHVNPDKLVAAESVRRIDR</sequence>
<dbReference type="RefSeq" id="WP_076481545.1">
    <property type="nucleotide sequence ID" value="NZ_FTNT01000010.1"/>
</dbReference>
<dbReference type="InterPro" id="IPR032710">
    <property type="entry name" value="NTF2-like_dom_sf"/>
</dbReference>
<proteinExistence type="inferred from homology"/>
<protein>
    <submittedName>
        <fullName evidence="9">RNA polymerase sigma-70 factor, ECF subfamily</fullName>
    </submittedName>
</protein>
<evidence type="ECO:0000313" key="9">
    <source>
        <dbReference type="EMBL" id="SIS17442.1"/>
    </source>
</evidence>
<evidence type="ECO:0000313" key="10">
    <source>
        <dbReference type="Proteomes" id="UP000186218"/>
    </source>
</evidence>
<dbReference type="NCBIfam" id="NF007214">
    <property type="entry name" value="PRK09636.1"/>
    <property type="match status" value="1"/>
</dbReference>
<dbReference type="InterPro" id="IPR013325">
    <property type="entry name" value="RNA_pol_sigma_r2"/>
</dbReference>
<evidence type="ECO:0000256" key="3">
    <source>
        <dbReference type="ARBA" id="ARBA00023015"/>
    </source>
</evidence>
<feature type="domain" description="RNA polymerase sigma-70 region 2" evidence="7">
    <location>
        <begin position="15"/>
        <end position="79"/>
    </location>
</feature>
<dbReference type="EMBL" id="FTNT01000010">
    <property type="protein sequence ID" value="SIS17442.1"/>
    <property type="molecule type" value="Genomic_DNA"/>
</dbReference>
<keyword evidence="6" id="KW-0804">Transcription</keyword>
<dbReference type="OrthoDB" id="3211555at2"/>
<dbReference type="GO" id="GO:0006352">
    <property type="term" value="P:DNA-templated transcription initiation"/>
    <property type="evidence" value="ECO:0007669"/>
    <property type="project" value="InterPro"/>
</dbReference>
<comment type="similarity">
    <text evidence="1">Belongs to the sigma-70 factor family. ECF subfamily.</text>
</comment>
<keyword evidence="5" id="KW-0238">DNA-binding</keyword>
<dbReference type="PANTHER" id="PTHR30173:SF36">
    <property type="entry name" value="ECF RNA POLYMERASE SIGMA FACTOR SIGJ"/>
    <property type="match status" value="1"/>
</dbReference>
<evidence type="ECO:0000256" key="6">
    <source>
        <dbReference type="ARBA" id="ARBA00023163"/>
    </source>
</evidence>
<evidence type="ECO:0000259" key="7">
    <source>
        <dbReference type="Pfam" id="PF04542"/>
    </source>
</evidence>
<keyword evidence="10" id="KW-1185">Reference proteome</keyword>
<name>A0A1N7GY11_9NOCA</name>
<dbReference type="GO" id="GO:0016987">
    <property type="term" value="F:sigma factor activity"/>
    <property type="evidence" value="ECO:0007669"/>
    <property type="project" value="UniProtKB-KW"/>
</dbReference>
<keyword evidence="3" id="KW-0805">Transcription regulation</keyword>
<dbReference type="Gene3D" id="1.10.10.10">
    <property type="entry name" value="Winged helix-like DNA-binding domain superfamily/Winged helix DNA-binding domain"/>
    <property type="match status" value="1"/>
</dbReference>
<dbReference type="NCBIfam" id="TIGR02937">
    <property type="entry name" value="sigma70-ECF"/>
    <property type="match status" value="1"/>
</dbReference>
<evidence type="ECO:0000259" key="8">
    <source>
        <dbReference type="Pfam" id="PF08281"/>
    </source>
</evidence>
<dbReference type="InterPro" id="IPR007627">
    <property type="entry name" value="RNA_pol_sigma70_r2"/>
</dbReference>
<dbReference type="InterPro" id="IPR052704">
    <property type="entry name" value="ECF_Sigma-70_Domain"/>
</dbReference>
<evidence type="ECO:0000256" key="2">
    <source>
        <dbReference type="ARBA" id="ARBA00011344"/>
    </source>
</evidence>
<dbReference type="STRING" id="1344003.SAMN05445060_3263"/>
<dbReference type="SUPFAM" id="SSF88659">
    <property type="entry name" value="Sigma3 and sigma4 domains of RNA polymerase sigma factors"/>
    <property type="match status" value="1"/>
</dbReference>
<dbReference type="Pfam" id="PF04542">
    <property type="entry name" value="Sigma70_r2"/>
    <property type="match status" value="1"/>
</dbReference>
<dbReference type="InterPro" id="IPR013249">
    <property type="entry name" value="RNA_pol_sigma70_r4_t2"/>
</dbReference>
<feature type="domain" description="RNA polymerase sigma factor 70 region 4 type 2" evidence="8">
    <location>
        <begin position="113"/>
        <end position="162"/>
    </location>
</feature>
<accession>A0A1N7GY11</accession>
<dbReference type="AlphaFoldDB" id="A0A1N7GY11"/>
<dbReference type="InterPro" id="IPR014303">
    <property type="entry name" value="RNA_pol_sigma-70_ECF"/>
</dbReference>
<dbReference type="PANTHER" id="PTHR30173">
    <property type="entry name" value="SIGMA 19 FACTOR"/>
    <property type="match status" value="1"/>
</dbReference>
<dbReference type="Proteomes" id="UP000186218">
    <property type="component" value="Unassembled WGS sequence"/>
</dbReference>
<dbReference type="InterPro" id="IPR036388">
    <property type="entry name" value="WH-like_DNA-bd_sf"/>
</dbReference>
<dbReference type="SUPFAM" id="SSF88946">
    <property type="entry name" value="Sigma2 domain of RNA polymerase sigma factors"/>
    <property type="match status" value="1"/>
</dbReference>